<dbReference type="SFLD" id="SFLDG00002">
    <property type="entry name" value="C1.7:_P-type_atpase_like"/>
    <property type="match status" value="1"/>
</dbReference>
<dbReference type="InterPro" id="IPR059000">
    <property type="entry name" value="ATPase_P-type_domA"/>
</dbReference>
<dbReference type="InterPro" id="IPR018303">
    <property type="entry name" value="ATPase_P-typ_P_site"/>
</dbReference>
<dbReference type="InterPro" id="IPR006068">
    <property type="entry name" value="ATPase_P-typ_cation-transptr_C"/>
</dbReference>
<dbReference type="GO" id="GO:0005886">
    <property type="term" value="C:plasma membrane"/>
    <property type="evidence" value="ECO:0007669"/>
    <property type="project" value="UniProtKB-SubCell"/>
</dbReference>
<keyword evidence="12" id="KW-1185">Reference proteome</keyword>
<dbReference type="InterPro" id="IPR050510">
    <property type="entry name" value="Cation_transp_ATPase_P-type"/>
</dbReference>
<dbReference type="EMBL" id="JAAAIN010000531">
    <property type="protein sequence ID" value="KAG0313252.1"/>
    <property type="molecule type" value="Genomic_DNA"/>
</dbReference>
<dbReference type="SUPFAM" id="SSF81660">
    <property type="entry name" value="Metal cation-transporting ATPase, ATP-binding domain N"/>
    <property type="match status" value="1"/>
</dbReference>
<dbReference type="GO" id="GO:1990573">
    <property type="term" value="P:potassium ion import across plasma membrane"/>
    <property type="evidence" value="ECO:0007669"/>
    <property type="project" value="TreeGrafter"/>
</dbReference>
<dbReference type="Pfam" id="PF13246">
    <property type="entry name" value="Cation_ATPase"/>
    <property type="match status" value="1"/>
</dbReference>
<dbReference type="SFLD" id="SFLDS00003">
    <property type="entry name" value="Haloacid_Dehalogenase"/>
    <property type="match status" value="1"/>
</dbReference>
<evidence type="ECO:0000256" key="7">
    <source>
        <dbReference type="ARBA" id="ARBA00022989"/>
    </source>
</evidence>
<evidence type="ECO:0000313" key="11">
    <source>
        <dbReference type="EMBL" id="KAG0313252.1"/>
    </source>
</evidence>
<feature type="domain" description="Cation-transporting P-type ATPase N-terminal" evidence="10">
    <location>
        <begin position="85"/>
        <end position="158"/>
    </location>
</feature>
<evidence type="ECO:0000256" key="2">
    <source>
        <dbReference type="ARBA" id="ARBA00022475"/>
    </source>
</evidence>
<dbReference type="InterPro" id="IPR004014">
    <property type="entry name" value="ATPase_P-typ_cation-transptr_N"/>
</dbReference>
<accession>A0A9P6R6Z2</accession>
<dbReference type="SUPFAM" id="SSF81665">
    <property type="entry name" value="Calcium ATPase, transmembrane domain M"/>
    <property type="match status" value="1"/>
</dbReference>
<dbReference type="InterPro" id="IPR023299">
    <property type="entry name" value="ATPase_P-typ_cyto_dom_N"/>
</dbReference>
<dbReference type="GO" id="GO:0016887">
    <property type="term" value="F:ATP hydrolysis activity"/>
    <property type="evidence" value="ECO:0007669"/>
    <property type="project" value="InterPro"/>
</dbReference>
<comment type="caution">
    <text evidence="11">The sequence shown here is derived from an EMBL/GenBank/DDBJ whole genome shotgun (WGS) entry which is preliminary data.</text>
</comment>
<comment type="subcellular location">
    <subcellularLocation>
        <location evidence="1">Cell membrane</location>
        <topology evidence="1">Multi-pass membrane protein</topology>
    </subcellularLocation>
</comment>
<dbReference type="InterPro" id="IPR044492">
    <property type="entry name" value="P_typ_ATPase_HD_dom"/>
</dbReference>
<dbReference type="InterPro" id="IPR001757">
    <property type="entry name" value="P_typ_ATPase"/>
</dbReference>
<dbReference type="SFLD" id="SFLDF00027">
    <property type="entry name" value="p-type_atpase"/>
    <property type="match status" value="1"/>
</dbReference>
<feature type="transmembrane region" description="Helical" evidence="9">
    <location>
        <begin position="167"/>
        <end position="189"/>
    </location>
</feature>
<dbReference type="Gene3D" id="3.40.1110.10">
    <property type="entry name" value="Calcium-transporting ATPase, cytoplasmic domain N"/>
    <property type="match status" value="1"/>
</dbReference>
<dbReference type="PRINTS" id="PR00119">
    <property type="entry name" value="CATATPASE"/>
</dbReference>
<keyword evidence="8 9" id="KW-0472">Membrane</keyword>
<dbReference type="FunFam" id="3.40.50.1000:FF:000001">
    <property type="entry name" value="Phospholipid-transporting ATPase IC"/>
    <property type="match status" value="1"/>
</dbReference>
<dbReference type="PANTHER" id="PTHR43294:SF21">
    <property type="entry name" value="CATION TRANSPORTING ATPASE"/>
    <property type="match status" value="1"/>
</dbReference>
<evidence type="ECO:0000256" key="1">
    <source>
        <dbReference type="ARBA" id="ARBA00004651"/>
    </source>
</evidence>
<feature type="transmembrane region" description="Helical" evidence="9">
    <location>
        <begin position="332"/>
        <end position="354"/>
    </location>
</feature>
<dbReference type="Gene3D" id="3.40.50.1000">
    <property type="entry name" value="HAD superfamily/HAD-like"/>
    <property type="match status" value="1"/>
</dbReference>
<dbReference type="InterPro" id="IPR023298">
    <property type="entry name" value="ATPase_P-typ_TM_dom_sf"/>
</dbReference>
<keyword evidence="5" id="KW-0067">ATP-binding</keyword>
<dbReference type="OrthoDB" id="158672at2759"/>
<dbReference type="GO" id="GO:0030007">
    <property type="term" value="P:intracellular potassium ion homeostasis"/>
    <property type="evidence" value="ECO:0007669"/>
    <property type="project" value="TreeGrafter"/>
</dbReference>
<reference evidence="11" key="1">
    <citation type="journal article" date="2020" name="Fungal Divers.">
        <title>Resolving the Mortierellaceae phylogeny through synthesis of multi-gene phylogenetics and phylogenomics.</title>
        <authorList>
            <person name="Vandepol N."/>
            <person name="Liber J."/>
            <person name="Desiro A."/>
            <person name="Na H."/>
            <person name="Kennedy M."/>
            <person name="Barry K."/>
            <person name="Grigoriev I.V."/>
            <person name="Miller A.N."/>
            <person name="O'Donnell K."/>
            <person name="Stajich J.E."/>
            <person name="Bonito G."/>
        </authorList>
    </citation>
    <scope>NUCLEOTIDE SEQUENCE</scope>
    <source>
        <strain evidence="11">NVP60</strain>
    </source>
</reference>
<evidence type="ECO:0000256" key="4">
    <source>
        <dbReference type="ARBA" id="ARBA00022741"/>
    </source>
</evidence>
<evidence type="ECO:0000259" key="10">
    <source>
        <dbReference type="SMART" id="SM00831"/>
    </source>
</evidence>
<dbReference type="Proteomes" id="UP000823405">
    <property type="component" value="Unassembled WGS sequence"/>
</dbReference>
<dbReference type="Pfam" id="PF00122">
    <property type="entry name" value="E1-E2_ATPase"/>
    <property type="match status" value="1"/>
</dbReference>
<evidence type="ECO:0000256" key="6">
    <source>
        <dbReference type="ARBA" id="ARBA00022967"/>
    </source>
</evidence>
<proteinExistence type="predicted"/>
<dbReference type="GO" id="GO:0005524">
    <property type="term" value="F:ATP binding"/>
    <property type="evidence" value="ECO:0007669"/>
    <property type="project" value="UniProtKB-KW"/>
</dbReference>
<keyword evidence="7 9" id="KW-1133">Transmembrane helix</keyword>
<dbReference type="Gene3D" id="1.20.1110.10">
    <property type="entry name" value="Calcium-transporting ATPase, transmembrane domain"/>
    <property type="match status" value="1"/>
</dbReference>
<dbReference type="SMART" id="SM00831">
    <property type="entry name" value="Cation_ATPase_N"/>
    <property type="match status" value="1"/>
</dbReference>
<dbReference type="SUPFAM" id="SSF56784">
    <property type="entry name" value="HAD-like"/>
    <property type="match status" value="1"/>
</dbReference>
<dbReference type="GO" id="GO:0005391">
    <property type="term" value="F:P-type sodium:potassium-exchanging transporter activity"/>
    <property type="evidence" value="ECO:0007669"/>
    <property type="project" value="TreeGrafter"/>
</dbReference>
<dbReference type="InterPro" id="IPR023214">
    <property type="entry name" value="HAD_sf"/>
</dbReference>
<dbReference type="Pfam" id="PF00689">
    <property type="entry name" value="Cation_ATPase_C"/>
    <property type="match status" value="1"/>
</dbReference>
<feature type="transmembrane region" description="Helical" evidence="9">
    <location>
        <begin position="961"/>
        <end position="985"/>
    </location>
</feature>
<feature type="transmembrane region" description="Helical" evidence="9">
    <location>
        <begin position="1104"/>
        <end position="1120"/>
    </location>
</feature>
<evidence type="ECO:0000256" key="9">
    <source>
        <dbReference type="SAM" id="Phobius"/>
    </source>
</evidence>
<keyword evidence="3 9" id="KW-0812">Transmembrane</keyword>
<dbReference type="PRINTS" id="PR00121">
    <property type="entry name" value="NAKATPASE"/>
</dbReference>
<sequence length="1138" mass="125939">MAHDKERRKSLALVRTQTMERAQGHAAPIQFRTLSIHVTDTHRSVKDGGMPAYGKERELKPTRFWKGKHKEDDLVAETDFFSAVDFHKLPESEINLRFNSDPTTGLTQQEAGRRLKANGLNTLDSPKPNYLKMILGYTFGGFCSILWLGVITFLICSQPPLSPTPNVTNLALAFLVLFVIILQAGFSAFQDFSTAKVMSSILDMIPAECHVIRDGQLVKIPASSLVVGDRVHLSLGNKVPADLRIIQASNDTRFDRSVLTGESEAIEASTTATDDNFLESKNITFMGTHVVQGSCVGVVILKGNDTLMGRINKLTSGRKPKKTIIQREITRFIQIIVALTVSLILIITIAWAAWQHRVYPDFMNVATLLVTLMGCIIAFIPEGVPVCISLTLLMIARRMRENDILPKALSTVETLGCVNVICSDKTGTLTENKMHIANVAFLDYESTPSDVAANLAKSAQSPDQLPQPDDSHLSLSLRQLQLATLLCNNAKFDPETIQLPLAERKVLGDATDSALLRFAHQVSNTSALASSFERTFEIPFNSRNKWMMTAHQGSRTNPQVIKTLFGSNFMDANNTAANEKDDMLVFVKGAPDVLLPFCSSFLSATANNGPQPLTPEWAAELTRIQQTWSRGGKRVLMLCKGRYSPYLAQHNLTMAGSSTSNAIQEELTRQGLQELCILGLVGIMDPPREEIKETIRACRGAGARFFMVTGDFGLTATAIAKQIGLFSTEREPHTYENIVDPNLSTSGHGYEKVHSDDDISLQHIEVGRPYFREGTSLVLTGSDLAKMSPGEWDLVCTYEEIVFARTSPEQKLRIVTEFQRRDGVVAVTGDGVNDAPALKAADVGVAVVSGSDVAIEAADLILLGGFDAIPEAIRLGRLAFQNLQKVIGYLLPAGSWSEVWPVLINVFLGTPLTLSSFLMVIVCCFTDAFPCTALVMEQEEFDLLSLQPRNSKKEHLITSKIYAQSYFFIGNVMTFFCNMFFFLYLKESTGVGFSDLVFTFGNLTDKTKEKLDARQITLDEFNGNYVNTAQCVCFVTLVILQWGNLLSVRNRRMSILQADPFRKQRRNLWLFLGILASFLVAVLVTETPGIQQVMLTNSVPIKYWLLPLPCALFVIVADDVRKLVVRVFPRSILARIAW</sequence>
<dbReference type="InterPro" id="IPR008250">
    <property type="entry name" value="ATPase_P-typ_transduc_dom_A_sf"/>
</dbReference>
<gene>
    <name evidence="11" type="ORF">BGZ97_010371</name>
</gene>
<feature type="transmembrane region" description="Helical" evidence="9">
    <location>
        <begin position="1067"/>
        <end position="1084"/>
    </location>
</feature>
<dbReference type="AlphaFoldDB" id="A0A9P6R6Z2"/>
<dbReference type="Gene3D" id="2.70.150.10">
    <property type="entry name" value="Calcium-transporting ATPase, cytoplasmic transduction domain A"/>
    <property type="match status" value="1"/>
</dbReference>
<feature type="transmembrane region" description="Helical" evidence="9">
    <location>
        <begin position="366"/>
        <end position="395"/>
    </location>
</feature>
<evidence type="ECO:0000256" key="3">
    <source>
        <dbReference type="ARBA" id="ARBA00022692"/>
    </source>
</evidence>
<dbReference type="SUPFAM" id="SSF81653">
    <property type="entry name" value="Calcium ATPase, transduction domain A"/>
    <property type="match status" value="1"/>
</dbReference>
<organism evidence="11 12">
    <name type="scientific">Linnemannia gamsii</name>
    <dbReference type="NCBI Taxonomy" id="64522"/>
    <lineage>
        <taxon>Eukaryota</taxon>
        <taxon>Fungi</taxon>
        <taxon>Fungi incertae sedis</taxon>
        <taxon>Mucoromycota</taxon>
        <taxon>Mortierellomycotina</taxon>
        <taxon>Mortierellomycetes</taxon>
        <taxon>Mortierellales</taxon>
        <taxon>Mortierellaceae</taxon>
        <taxon>Linnemannia</taxon>
    </lineage>
</organism>
<dbReference type="NCBIfam" id="TIGR01494">
    <property type="entry name" value="ATPase_P-type"/>
    <property type="match status" value="2"/>
</dbReference>
<name>A0A9P6R6Z2_9FUNG</name>
<evidence type="ECO:0000256" key="5">
    <source>
        <dbReference type="ARBA" id="ARBA00022840"/>
    </source>
</evidence>
<dbReference type="GO" id="GO:0036376">
    <property type="term" value="P:sodium ion export across plasma membrane"/>
    <property type="evidence" value="ECO:0007669"/>
    <property type="project" value="TreeGrafter"/>
</dbReference>
<feature type="transmembrane region" description="Helical" evidence="9">
    <location>
        <begin position="134"/>
        <end position="155"/>
    </location>
</feature>
<feature type="transmembrane region" description="Helical" evidence="9">
    <location>
        <begin position="1025"/>
        <end position="1046"/>
    </location>
</feature>
<dbReference type="GO" id="GO:0006883">
    <property type="term" value="P:intracellular sodium ion homeostasis"/>
    <property type="evidence" value="ECO:0007669"/>
    <property type="project" value="TreeGrafter"/>
</dbReference>
<evidence type="ECO:0000256" key="8">
    <source>
        <dbReference type="ARBA" id="ARBA00023136"/>
    </source>
</evidence>
<dbReference type="GO" id="GO:1902600">
    <property type="term" value="P:proton transmembrane transport"/>
    <property type="evidence" value="ECO:0007669"/>
    <property type="project" value="TreeGrafter"/>
</dbReference>
<dbReference type="PANTHER" id="PTHR43294">
    <property type="entry name" value="SODIUM/POTASSIUM-TRANSPORTING ATPASE SUBUNIT ALPHA"/>
    <property type="match status" value="1"/>
</dbReference>
<keyword evidence="4" id="KW-0547">Nucleotide-binding</keyword>
<dbReference type="Pfam" id="PF00690">
    <property type="entry name" value="Cation_ATPase_N"/>
    <property type="match status" value="1"/>
</dbReference>
<dbReference type="PROSITE" id="PS00154">
    <property type="entry name" value="ATPASE_E1_E2"/>
    <property type="match status" value="1"/>
</dbReference>
<keyword evidence="6" id="KW-1278">Translocase</keyword>
<dbReference type="InterPro" id="IPR036412">
    <property type="entry name" value="HAD-like_sf"/>
</dbReference>
<evidence type="ECO:0000313" key="12">
    <source>
        <dbReference type="Proteomes" id="UP000823405"/>
    </source>
</evidence>
<keyword evidence="2" id="KW-1003">Cell membrane</keyword>
<protein>
    <recommendedName>
        <fullName evidence="10">Cation-transporting P-type ATPase N-terminal domain-containing protein</fullName>
    </recommendedName>
</protein>